<dbReference type="GO" id="GO:0000127">
    <property type="term" value="C:transcription factor TFIIIC complex"/>
    <property type="evidence" value="ECO:0007669"/>
    <property type="project" value="InterPro"/>
</dbReference>
<evidence type="ECO:0000313" key="3">
    <source>
        <dbReference type="Proteomes" id="UP001212997"/>
    </source>
</evidence>
<sequence>MVSYVLVDWGTVSLGSLDPYFRSATCSPSNVALDGGCVIASLDSNLQASIWSPTKNRLQGPWKKVVGELRNLIGSSLPPNDPADDTGPVNILQTQVTSLAWSSQPNFSVSPSITKDASVLAVGSRAGNVDLYRYIASESQAELKGLVRIPLGDRWVSLLAWSSWKSSQPGHCHALLACGISDGSISIIRVEQTLFPASSTPELVAGYEDSVVSGALHIKSDVPSGQALTSLRWIETPQMDHILISSTPGQLQLWYSLDYPSASREIRVINLRTIPLSVGSTSLSPITGVSYIPHRDILVISLADGSLHVEGHISKKPSSDVLAPNADLTSESLSATARSICSTMQSDGLIFADVNQINGMVPYDNGSTFAWLHEIVRPKEFDYKHDAKHTSVFVVAQLFQGPTDEDVLEMIARETHSSESGRAIKIAEACI</sequence>
<gene>
    <name evidence="2" type="ORF">NLI96_g752</name>
</gene>
<name>A0AAD5VBQ8_9APHY</name>
<dbReference type="Proteomes" id="UP001212997">
    <property type="component" value="Unassembled WGS sequence"/>
</dbReference>
<dbReference type="SUPFAM" id="SSF50978">
    <property type="entry name" value="WD40 repeat-like"/>
    <property type="match status" value="1"/>
</dbReference>
<dbReference type="InterPro" id="IPR036322">
    <property type="entry name" value="WD40_repeat_dom_sf"/>
</dbReference>
<dbReference type="InterPro" id="IPR044230">
    <property type="entry name" value="GTF3C4"/>
</dbReference>
<dbReference type="GO" id="GO:0004402">
    <property type="term" value="F:histone acetyltransferase activity"/>
    <property type="evidence" value="ECO:0007669"/>
    <property type="project" value="InterPro"/>
</dbReference>
<dbReference type="Gene3D" id="2.130.10.10">
    <property type="entry name" value="YVTN repeat-like/Quinoprotein amine dehydrogenase"/>
    <property type="match status" value="1"/>
</dbReference>
<dbReference type="GO" id="GO:0006384">
    <property type="term" value="P:transcription initiation at RNA polymerase III promoter"/>
    <property type="evidence" value="ECO:0007669"/>
    <property type="project" value="InterPro"/>
</dbReference>
<proteinExistence type="predicted"/>
<accession>A0AAD5VBQ8</accession>
<comment type="caution">
    <text evidence="2">The sequence shown here is derived from an EMBL/GenBank/DDBJ whole genome shotgun (WGS) entry which is preliminary data.</text>
</comment>
<dbReference type="InterPro" id="IPR015943">
    <property type="entry name" value="WD40/YVTN_repeat-like_dom_sf"/>
</dbReference>
<reference evidence="2" key="1">
    <citation type="submission" date="2022-07" db="EMBL/GenBank/DDBJ databases">
        <title>Genome Sequence of Physisporinus lineatus.</title>
        <authorList>
            <person name="Buettner E."/>
        </authorList>
    </citation>
    <scope>NUCLEOTIDE SEQUENCE</scope>
    <source>
        <strain evidence="2">VT162</strain>
    </source>
</reference>
<keyword evidence="3" id="KW-1185">Reference proteome</keyword>
<organism evidence="2 3">
    <name type="scientific">Meripilus lineatus</name>
    <dbReference type="NCBI Taxonomy" id="2056292"/>
    <lineage>
        <taxon>Eukaryota</taxon>
        <taxon>Fungi</taxon>
        <taxon>Dikarya</taxon>
        <taxon>Basidiomycota</taxon>
        <taxon>Agaricomycotina</taxon>
        <taxon>Agaricomycetes</taxon>
        <taxon>Polyporales</taxon>
        <taxon>Meripilaceae</taxon>
        <taxon>Meripilus</taxon>
    </lineage>
</organism>
<dbReference type="PANTHER" id="PTHR15496">
    <property type="entry name" value="GENERAL TRANSCRIPTION FACTOR 3C POLYPEPTIDE 4 FAMILY"/>
    <property type="match status" value="1"/>
</dbReference>
<evidence type="ECO:0000259" key="1">
    <source>
        <dbReference type="Pfam" id="PF12657"/>
    </source>
</evidence>
<dbReference type="InterPro" id="IPR024761">
    <property type="entry name" value="TFIIIC_delta_N"/>
</dbReference>
<dbReference type="AlphaFoldDB" id="A0AAD5VBQ8"/>
<dbReference type="EMBL" id="JANAWD010000013">
    <property type="protein sequence ID" value="KAJ3491367.1"/>
    <property type="molecule type" value="Genomic_DNA"/>
</dbReference>
<evidence type="ECO:0000313" key="2">
    <source>
        <dbReference type="EMBL" id="KAJ3491367.1"/>
    </source>
</evidence>
<dbReference type="Pfam" id="PF12657">
    <property type="entry name" value="TFIIIC_delta"/>
    <property type="match status" value="1"/>
</dbReference>
<feature type="domain" description="Transcription factor IIIC 90kDa subunit N-terminal" evidence="1">
    <location>
        <begin position="21"/>
        <end position="310"/>
    </location>
</feature>
<dbReference type="PANTHER" id="PTHR15496:SF2">
    <property type="entry name" value="GENERAL TRANSCRIPTION FACTOR 3C POLYPEPTIDE 4"/>
    <property type="match status" value="1"/>
</dbReference>
<protein>
    <recommendedName>
        <fullName evidence="1">Transcription factor IIIC 90kDa subunit N-terminal domain-containing protein</fullName>
    </recommendedName>
</protein>